<comment type="caution">
    <text evidence="1">The sequence shown here is derived from an EMBL/GenBank/DDBJ whole genome shotgun (WGS) entry which is preliminary data.</text>
</comment>
<feature type="non-terminal residue" evidence="1">
    <location>
        <position position="1"/>
    </location>
</feature>
<gene>
    <name evidence="1" type="ORF">S12H4_06742</name>
</gene>
<dbReference type="InterPro" id="IPR034154">
    <property type="entry name" value="TOPRIM_DnaG/twinkle"/>
</dbReference>
<organism evidence="1">
    <name type="scientific">marine sediment metagenome</name>
    <dbReference type="NCBI Taxonomy" id="412755"/>
    <lineage>
        <taxon>unclassified sequences</taxon>
        <taxon>metagenomes</taxon>
        <taxon>ecological metagenomes</taxon>
    </lineage>
</organism>
<proteinExistence type="predicted"/>
<dbReference type="Pfam" id="PF13481">
    <property type="entry name" value="AAA_25"/>
    <property type="match status" value="1"/>
</dbReference>
<dbReference type="AlphaFoldDB" id="X1S6K8"/>
<dbReference type="Gene3D" id="3.40.50.300">
    <property type="entry name" value="P-loop containing nucleotide triphosphate hydrolases"/>
    <property type="match status" value="1"/>
</dbReference>
<name>X1S6K8_9ZZZZ</name>
<dbReference type="EMBL" id="BARW01002409">
    <property type="protein sequence ID" value="GAI71065.1"/>
    <property type="molecule type" value="Genomic_DNA"/>
</dbReference>
<dbReference type="SUPFAM" id="SSF52540">
    <property type="entry name" value="P-loop containing nucleoside triphosphate hydrolases"/>
    <property type="match status" value="1"/>
</dbReference>
<sequence length="430" mass="48513">VNAYDYRDESRELLYQAVRFNDKSFALCRPNPENPPDPDHRLDLNGLNERKHWLWGIGEHTKRVLYHLPQWLAASKQDWQIIVEGEKDVETLENLGSVATTNPMGAGKWNLDYNKYCEGRLIAIICDRDEPGERHGRQVATLLHGTTKETRLIILDRNLPKHSDVTDLTEKHNWNSKDFFDLIEKTPAFVPKKTGNQIIAKKLSDVEPVLVQWLWFNRFAQGKLCLLVGNPGVGKSFASLDIAARISTGGYWPDGNNLPDGANCAPQGAVIIMTAEDGLADTVRPRLDKMEADCSKIFAIEGVHLEQEDTQFKFWDDDELPVTDFFDLSRDIGLLENKLNQLDDVKLIIIDPLSAYYGTKVDTHRNAAIRSVLAPLAEVAERHNVCIIGISHLRKSTSEAAIYRVTGSIGQTAAARSTWLIHPDKENQDR</sequence>
<dbReference type="CDD" id="cd01029">
    <property type="entry name" value="TOPRIM_primases"/>
    <property type="match status" value="1"/>
</dbReference>
<accession>X1S6K8</accession>
<feature type="non-terminal residue" evidence="1">
    <location>
        <position position="430"/>
    </location>
</feature>
<dbReference type="InterPro" id="IPR027417">
    <property type="entry name" value="P-loop_NTPase"/>
</dbReference>
<dbReference type="Gene3D" id="3.40.1360.10">
    <property type="match status" value="1"/>
</dbReference>
<evidence type="ECO:0008006" key="2">
    <source>
        <dbReference type="Google" id="ProtNLM"/>
    </source>
</evidence>
<reference evidence="1" key="1">
    <citation type="journal article" date="2014" name="Front. Microbiol.">
        <title>High frequency of phylogenetically diverse reductive dehalogenase-homologous genes in deep subseafloor sedimentary metagenomes.</title>
        <authorList>
            <person name="Kawai M."/>
            <person name="Futagami T."/>
            <person name="Toyoda A."/>
            <person name="Takaki Y."/>
            <person name="Nishi S."/>
            <person name="Hori S."/>
            <person name="Arai W."/>
            <person name="Tsubouchi T."/>
            <person name="Morono Y."/>
            <person name="Uchiyama I."/>
            <person name="Ito T."/>
            <person name="Fujiyama A."/>
            <person name="Inagaki F."/>
            <person name="Takami H."/>
        </authorList>
    </citation>
    <scope>NUCLEOTIDE SEQUENCE</scope>
    <source>
        <strain evidence="1">Expedition CK06-06</strain>
    </source>
</reference>
<protein>
    <recommendedName>
        <fullName evidence="2">AAA+ ATPase domain-containing protein</fullName>
    </recommendedName>
</protein>
<evidence type="ECO:0000313" key="1">
    <source>
        <dbReference type="EMBL" id="GAI71065.1"/>
    </source>
</evidence>